<dbReference type="Proteomes" id="UP000887564">
    <property type="component" value="Unplaced"/>
</dbReference>
<protein>
    <submittedName>
        <fullName evidence="3">Uncharacterized protein</fullName>
    </submittedName>
</protein>
<organism evidence="2 3">
    <name type="scientific">Parascaris equorum</name>
    <name type="common">Equine roundworm</name>
    <dbReference type="NCBI Taxonomy" id="6256"/>
    <lineage>
        <taxon>Eukaryota</taxon>
        <taxon>Metazoa</taxon>
        <taxon>Ecdysozoa</taxon>
        <taxon>Nematoda</taxon>
        <taxon>Chromadorea</taxon>
        <taxon>Rhabditida</taxon>
        <taxon>Spirurina</taxon>
        <taxon>Ascaridomorpha</taxon>
        <taxon>Ascaridoidea</taxon>
        <taxon>Ascarididae</taxon>
        <taxon>Parascaris</taxon>
    </lineage>
</organism>
<accession>A0A914RJ42</accession>
<name>A0A914RJ42_PAREQ</name>
<evidence type="ECO:0000313" key="3">
    <source>
        <dbReference type="WBParaSite" id="PEQ_0000632001-mRNA-1"/>
    </source>
</evidence>
<sequence length="72" mass="8342">MRQVLALEKLQHSTVVYFTQFSNVASISHIHHNKIIPKASAQQRHKDSNLDDENGEEMVEGGRRGRKQFNKR</sequence>
<evidence type="ECO:0000313" key="2">
    <source>
        <dbReference type="Proteomes" id="UP000887564"/>
    </source>
</evidence>
<dbReference type="WBParaSite" id="PEQ_0000632001-mRNA-1">
    <property type="protein sequence ID" value="PEQ_0000632001-mRNA-1"/>
    <property type="gene ID" value="PEQ_0000632001"/>
</dbReference>
<reference evidence="3" key="1">
    <citation type="submission" date="2022-11" db="UniProtKB">
        <authorList>
            <consortium name="WormBaseParasite"/>
        </authorList>
    </citation>
    <scope>IDENTIFICATION</scope>
</reference>
<proteinExistence type="predicted"/>
<dbReference type="AlphaFoldDB" id="A0A914RJ42"/>
<feature type="region of interest" description="Disordered" evidence="1">
    <location>
        <begin position="36"/>
        <end position="72"/>
    </location>
</feature>
<evidence type="ECO:0000256" key="1">
    <source>
        <dbReference type="SAM" id="MobiDB-lite"/>
    </source>
</evidence>
<keyword evidence="2" id="KW-1185">Reference proteome</keyword>
<feature type="compositionally biased region" description="Acidic residues" evidence="1">
    <location>
        <begin position="50"/>
        <end position="59"/>
    </location>
</feature>